<dbReference type="Pfam" id="PF12784">
    <property type="entry name" value="PDDEXK_2"/>
    <property type="match status" value="1"/>
</dbReference>
<dbReference type="AlphaFoldDB" id="A0A927REJ4"/>
<accession>A0A927REJ4</accession>
<organism evidence="1 2">
    <name type="scientific">Sporosarcina limicola</name>
    <dbReference type="NCBI Taxonomy" id="34101"/>
    <lineage>
        <taxon>Bacteria</taxon>
        <taxon>Bacillati</taxon>
        <taxon>Bacillota</taxon>
        <taxon>Bacilli</taxon>
        <taxon>Bacillales</taxon>
        <taxon>Caryophanaceae</taxon>
        <taxon>Sporosarcina</taxon>
    </lineage>
</organism>
<evidence type="ECO:0000313" key="2">
    <source>
        <dbReference type="Proteomes" id="UP000658225"/>
    </source>
</evidence>
<protein>
    <submittedName>
        <fullName evidence="1">Transposase/invertase (TIGR01784 family)</fullName>
    </submittedName>
</protein>
<reference evidence="1" key="1">
    <citation type="submission" date="2020-10" db="EMBL/GenBank/DDBJ databases">
        <title>Genomic Encyclopedia of Type Strains, Phase IV (KMG-IV): sequencing the most valuable type-strain genomes for metagenomic binning, comparative biology and taxonomic classification.</title>
        <authorList>
            <person name="Goeker M."/>
        </authorList>
    </citation>
    <scope>NUCLEOTIDE SEQUENCE</scope>
    <source>
        <strain evidence="1">DSM 13886</strain>
    </source>
</reference>
<gene>
    <name evidence="1" type="ORF">H4683_001735</name>
</gene>
<proteinExistence type="predicted"/>
<evidence type="ECO:0000313" key="1">
    <source>
        <dbReference type="EMBL" id="MBE1554657.1"/>
    </source>
</evidence>
<name>A0A927REJ4_9BACL</name>
<keyword evidence="2" id="KW-1185">Reference proteome</keyword>
<dbReference type="EMBL" id="JADBEL010000008">
    <property type="protein sequence ID" value="MBE1554657.1"/>
    <property type="molecule type" value="Genomic_DNA"/>
</dbReference>
<comment type="caution">
    <text evidence="1">The sequence shown here is derived from an EMBL/GenBank/DDBJ whole genome shotgun (WGS) entry which is preliminary data.</text>
</comment>
<dbReference type="Proteomes" id="UP000658225">
    <property type="component" value="Unassembled WGS sequence"/>
</dbReference>
<sequence>MRRIKLLKTIELDQLMDLKIDFSFKQLFGIEKSKHITIVFLNAILQRTGRDRIKDISFNNIEAGGEYEDDKQSRLDL</sequence>
<dbReference type="RefSeq" id="WP_275403072.1">
    <property type="nucleotide sequence ID" value="NZ_JADBEL010000008.1"/>
</dbReference>